<dbReference type="OrthoDB" id="10253869at2759"/>
<dbReference type="GeneID" id="59377008"/>
<dbReference type="InterPro" id="IPR025110">
    <property type="entry name" value="AMP-bd_C"/>
</dbReference>
<dbReference type="SUPFAM" id="SSF56801">
    <property type="entry name" value="Acetyl-CoA synthetase-like"/>
    <property type="match status" value="1"/>
</dbReference>
<dbReference type="GO" id="GO:0030729">
    <property type="term" value="F:acetoacetate-CoA ligase activity"/>
    <property type="evidence" value="ECO:0007669"/>
    <property type="project" value="InterPro"/>
</dbReference>
<evidence type="ECO:0000313" key="6">
    <source>
        <dbReference type="Proteomes" id="UP000623687"/>
    </source>
</evidence>
<dbReference type="Gene3D" id="3.40.50.12780">
    <property type="entry name" value="N-terminal domain of ligase-like"/>
    <property type="match status" value="1"/>
</dbReference>
<gene>
    <name evidence="5" type="ORF">PC9H_007190</name>
</gene>
<dbReference type="NCBIfam" id="TIGR01217">
    <property type="entry name" value="ac_ac_CoA_syn"/>
    <property type="match status" value="1"/>
</dbReference>
<feature type="domain" description="AMP-dependent synthetase/ligase" evidence="2">
    <location>
        <begin position="102"/>
        <end position="483"/>
    </location>
</feature>
<dbReference type="InterPro" id="IPR020845">
    <property type="entry name" value="AMP-binding_CS"/>
</dbReference>
<dbReference type="InterPro" id="IPR042099">
    <property type="entry name" value="ANL_N_sf"/>
</dbReference>
<sequence>MSTSYPTNPKLLWEPQPGGLTAVDNLRRRINRQHGLNLRDYADLHKYSVEDYTFWLDLWYYLRIIYSQAPTKILEPGKLDISPTWFPGARLNYAENLLHGYNDAVACTAVTERNGDVVHYTYRELRALVRDLAAAMRANGIRVGDRIAAVVANNIHAVVIALAASSLGAIFSLAAPDMGKQGILDRYRQIRPRLFFAESHVQYAGKVIDQMPKVREVVADLLNYGLEGAIVLPSNITGQDAPVGGMLKTRTLSAFLASGDGRPLAFEQLPFNHPLVILYSSGTTGPPKCIVHSAGGVLLQTKKETTLGFSASPDDVYFQYTTTGWMMWTHMLSGLSVGARVIIYDGSPFHPDVKTFLKFISDQGVSVWGTSPRFLTEIASRGIDPLKLASFDSLRAISSTGAVLTAPMFEWTVKTFGEHVHLSSPSGGTDICAAFVTATPALALYAGETSCKALGMKVEVFDPHGNNIEHTGEPGEMVCTRPHPSLPLYFWGDEDGKKYRSAYFEMYPGIWRQGDFMVINPVTKGILMLGRSDGVLNPSGVRFGSGEIYTVLEKFQQYIEESICVGQRRPSDKDERVLLFLKMRQGYPLTKSLDEEIRTAIRSSLSARHVPSYIFAVDDIPLTINGKKIEIAVKQVVSGIDAKPSGMVANPESLELYYRYRDIEGLVGTTKAKL</sequence>
<reference evidence="5" key="1">
    <citation type="submission" date="2019-07" db="EMBL/GenBank/DDBJ databases">
        <authorList>
            <person name="Palmer J.M."/>
        </authorList>
    </citation>
    <scope>NUCLEOTIDE SEQUENCE</scope>
    <source>
        <strain evidence="5">PC9</strain>
    </source>
</reference>
<dbReference type="InterPro" id="IPR005914">
    <property type="entry name" value="Acac_CoA_synth"/>
</dbReference>
<dbReference type="PANTHER" id="PTHR42921:SF4">
    <property type="entry name" value="ACETOACETYL-COA SYNTHASE (AFU_ORTHOLOGUE AFUA_8G04770)"/>
    <property type="match status" value="1"/>
</dbReference>
<dbReference type="PANTHER" id="PTHR42921">
    <property type="entry name" value="ACETOACETYL-COA SYNTHETASE"/>
    <property type="match status" value="1"/>
</dbReference>
<dbReference type="EMBL" id="JACETU010000005">
    <property type="protein sequence ID" value="KAF7427973.1"/>
    <property type="molecule type" value="Genomic_DNA"/>
</dbReference>
<comment type="caution">
    <text evidence="5">The sequence shown here is derived from an EMBL/GenBank/DDBJ whole genome shotgun (WGS) entry which is preliminary data.</text>
</comment>
<dbReference type="InterPro" id="IPR000873">
    <property type="entry name" value="AMP-dep_synth/lig_dom"/>
</dbReference>
<dbReference type="AlphaFoldDB" id="A0A8H6ZUF3"/>
<dbReference type="Gene3D" id="3.30.300.30">
    <property type="match status" value="1"/>
</dbReference>
<dbReference type="NCBIfam" id="NF002937">
    <property type="entry name" value="PRK03584.1"/>
    <property type="match status" value="1"/>
</dbReference>
<evidence type="ECO:0000256" key="1">
    <source>
        <dbReference type="ARBA" id="ARBA00006432"/>
    </source>
</evidence>
<dbReference type="VEuPathDB" id="FungiDB:PC9H_007190"/>
<dbReference type="Proteomes" id="UP000623687">
    <property type="component" value="Unassembled WGS sequence"/>
</dbReference>
<protein>
    <submittedName>
        <fullName evidence="5">Uncharacterized protein</fullName>
    </submittedName>
</protein>
<dbReference type="Pfam" id="PF00501">
    <property type="entry name" value="AMP-binding"/>
    <property type="match status" value="1"/>
</dbReference>
<evidence type="ECO:0000313" key="5">
    <source>
        <dbReference type="EMBL" id="KAF7427973.1"/>
    </source>
</evidence>
<keyword evidence="6" id="KW-1185">Reference proteome</keyword>
<dbReference type="GO" id="GO:0006629">
    <property type="term" value="P:lipid metabolic process"/>
    <property type="evidence" value="ECO:0007669"/>
    <property type="project" value="InterPro"/>
</dbReference>
<dbReference type="InterPro" id="IPR032387">
    <property type="entry name" value="ACAS_N"/>
</dbReference>
<evidence type="ECO:0000259" key="4">
    <source>
        <dbReference type="Pfam" id="PF16177"/>
    </source>
</evidence>
<dbReference type="Pfam" id="PF13193">
    <property type="entry name" value="AMP-binding_C"/>
    <property type="match status" value="1"/>
</dbReference>
<organism evidence="5 6">
    <name type="scientific">Pleurotus ostreatus</name>
    <name type="common">Oyster mushroom</name>
    <name type="synonym">White-rot fungus</name>
    <dbReference type="NCBI Taxonomy" id="5322"/>
    <lineage>
        <taxon>Eukaryota</taxon>
        <taxon>Fungi</taxon>
        <taxon>Dikarya</taxon>
        <taxon>Basidiomycota</taxon>
        <taxon>Agaricomycotina</taxon>
        <taxon>Agaricomycetes</taxon>
        <taxon>Agaricomycetidae</taxon>
        <taxon>Agaricales</taxon>
        <taxon>Pleurotineae</taxon>
        <taxon>Pleurotaceae</taxon>
        <taxon>Pleurotus</taxon>
    </lineage>
</organism>
<dbReference type="PROSITE" id="PS00455">
    <property type="entry name" value="AMP_BINDING"/>
    <property type="match status" value="1"/>
</dbReference>
<dbReference type="RefSeq" id="XP_036630345.1">
    <property type="nucleotide sequence ID" value="XM_036776725.1"/>
</dbReference>
<comment type="similarity">
    <text evidence="1">Belongs to the ATP-dependent AMP-binding enzyme family.</text>
</comment>
<dbReference type="Pfam" id="PF16177">
    <property type="entry name" value="ACAS_N"/>
    <property type="match status" value="1"/>
</dbReference>
<feature type="domain" description="Acetyl-coenzyme A synthetase N-terminal" evidence="4">
    <location>
        <begin position="41"/>
        <end position="96"/>
    </location>
</feature>
<feature type="domain" description="AMP-binding enzyme C-terminal" evidence="3">
    <location>
        <begin position="558"/>
        <end position="627"/>
    </location>
</feature>
<accession>A0A8H6ZUF3</accession>
<name>A0A8H6ZUF3_PLEOS</name>
<evidence type="ECO:0000259" key="3">
    <source>
        <dbReference type="Pfam" id="PF13193"/>
    </source>
</evidence>
<proteinExistence type="inferred from homology"/>
<evidence type="ECO:0000259" key="2">
    <source>
        <dbReference type="Pfam" id="PF00501"/>
    </source>
</evidence>
<dbReference type="InterPro" id="IPR045851">
    <property type="entry name" value="AMP-bd_C_sf"/>
</dbReference>